<dbReference type="PATRIC" id="fig|1349767.4.peg.1198"/>
<dbReference type="EMBL" id="HG322949">
    <property type="protein sequence ID" value="CDG85169.1"/>
    <property type="molecule type" value="Genomic_DNA"/>
</dbReference>
<evidence type="ECO:0000259" key="1">
    <source>
        <dbReference type="Pfam" id="PF07589"/>
    </source>
</evidence>
<evidence type="ECO:0000313" key="2">
    <source>
        <dbReference type="EMBL" id="CDG85169.1"/>
    </source>
</evidence>
<dbReference type="Gene3D" id="2.60.120.430">
    <property type="entry name" value="Galactose-binding lectin"/>
    <property type="match status" value="1"/>
</dbReference>
<name>W0V8L6_9BURK</name>
<dbReference type="Pfam" id="PF07589">
    <property type="entry name" value="PEP-CTERM"/>
    <property type="match status" value="1"/>
</dbReference>
<dbReference type="STRING" id="1349767.GJA_4562"/>
<gene>
    <name evidence="2" type="ORF">GJA_4562</name>
</gene>
<organism evidence="2 3">
    <name type="scientific">Janthinobacterium agaricidamnosum NBRC 102515 = DSM 9628</name>
    <dbReference type="NCBI Taxonomy" id="1349767"/>
    <lineage>
        <taxon>Bacteria</taxon>
        <taxon>Pseudomonadati</taxon>
        <taxon>Pseudomonadota</taxon>
        <taxon>Betaproteobacteria</taxon>
        <taxon>Burkholderiales</taxon>
        <taxon>Oxalobacteraceae</taxon>
        <taxon>Janthinobacterium</taxon>
    </lineage>
</organism>
<dbReference type="Proteomes" id="UP000027604">
    <property type="component" value="Chromosome I"/>
</dbReference>
<feature type="domain" description="Ice-binding protein C-terminal" evidence="1">
    <location>
        <begin position="94"/>
        <end position="117"/>
    </location>
</feature>
<dbReference type="HOGENOM" id="CLU_2023594_0_0_4"/>
<dbReference type="InterPro" id="IPR013424">
    <property type="entry name" value="Ice-binding_C"/>
</dbReference>
<sequence>MSDPRYYYFNPGGSYYADNPEAPPGLRYGPAGLNAKIGALIGTLSASPTSAADWFLIGYEKNLTLSASQHIYAAVNDTYYINNTGAFNVSVISAVPEPASYALFLAGLGMLGCMSRRKNIKA</sequence>
<keyword evidence="3" id="KW-1185">Reference proteome</keyword>
<dbReference type="KEGG" id="jag:GJA_4562"/>
<accession>W0V8L6</accession>
<dbReference type="AlphaFoldDB" id="W0V8L6"/>
<reference evidence="2 3" key="1">
    <citation type="journal article" date="2015" name="Genome Announc.">
        <title>Genome Sequence of Mushroom Soft-Rot Pathogen Janthinobacterium agaricidamnosum.</title>
        <authorList>
            <person name="Graupner K."/>
            <person name="Lackner G."/>
            <person name="Hertweck C."/>
        </authorList>
    </citation>
    <scope>NUCLEOTIDE SEQUENCE [LARGE SCALE GENOMIC DNA]</scope>
    <source>
        <strain evidence="3">NBRC 102515 / DSM 9628</strain>
    </source>
</reference>
<evidence type="ECO:0000313" key="3">
    <source>
        <dbReference type="Proteomes" id="UP000027604"/>
    </source>
</evidence>
<proteinExistence type="predicted"/>
<dbReference type="NCBIfam" id="TIGR02595">
    <property type="entry name" value="PEP_CTERM"/>
    <property type="match status" value="1"/>
</dbReference>
<protein>
    <submittedName>
        <fullName evidence="2">PEP-CTERM putative exosortase interaction domain protein</fullName>
    </submittedName>
</protein>